<dbReference type="STRING" id="400668.Mmwyl1_3582"/>
<name>A6W1A5_MARMS</name>
<dbReference type="InterPro" id="IPR019776">
    <property type="entry name" value="Flagellar_basal_body_rod_CS"/>
</dbReference>
<dbReference type="GO" id="GO:0030694">
    <property type="term" value="C:bacterial-type flagellum basal body, rod"/>
    <property type="evidence" value="ECO:0007669"/>
    <property type="project" value="UniProtKB-UniRule"/>
</dbReference>
<dbReference type="KEGG" id="mmw:Mmwyl1_3582"/>
<reference evidence="9" key="1">
    <citation type="submission" date="2007-06" db="EMBL/GenBank/DDBJ databases">
        <title>Complete sequence of Marinomonas sp. MWYL1.</title>
        <authorList>
            <consortium name="US DOE Joint Genome Institute"/>
            <person name="Copeland A."/>
            <person name="Lucas S."/>
            <person name="Lapidus A."/>
            <person name="Barry K."/>
            <person name="Glavina del Rio T."/>
            <person name="Dalin E."/>
            <person name="Tice H."/>
            <person name="Pitluck S."/>
            <person name="Kiss H."/>
            <person name="Brettin T."/>
            <person name="Bruce D."/>
            <person name="Detter J.C."/>
            <person name="Han C."/>
            <person name="Schmutz J."/>
            <person name="Larimer F."/>
            <person name="Land M."/>
            <person name="Hauser L."/>
            <person name="Kyrpides N."/>
            <person name="Kim E."/>
            <person name="Johnston A.W.B."/>
            <person name="Todd J.D."/>
            <person name="Rogers R."/>
            <person name="Wexler M."/>
            <person name="Bond P.L."/>
            <person name="Li Y."/>
            <person name="Richardson P."/>
        </authorList>
    </citation>
    <scope>NUCLEOTIDE SEQUENCE [LARGE SCALE GENOMIC DNA]</scope>
    <source>
        <strain evidence="9">MWYL1</strain>
    </source>
</reference>
<sequence>MTMSLSNIFTISGSAMSAQTIRLNTIASNMANVDSAASSADQTYRARKPVFSQMMNDSMREYGWNNANKDDTGAGVGVKVDGIVESDAPLQPRYEPDHPMANEDGYVFYPNVNPMEEMADMMSASRSFQTNVEIMNSAKSMMQKMLTLGQS</sequence>
<dbReference type="eggNOG" id="COG1558">
    <property type="taxonomic scope" value="Bacteria"/>
</dbReference>
<protein>
    <recommendedName>
        <fullName evidence="3 6">Flagellar basal-body rod protein FlgC</fullName>
    </recommendedName>
</protein>
<feature type="domain" description="Flagellar basal body rod protein N-terminal" evidence="7">
    <location>
        <begin position="12"/>
        <end position="34"/>
    </location>
</feature>
<evidence type="ECO:0000259" key="7">
    <source>
        <dbReference type="Pfam" id="PF00460"/>
    </source>
</evidence>
<accession>A6W1A5</accession>
<dbReference type="NCBIfam" id="TIGR01395">
    <property type="entry name" value="FlgC"/>
    <property type="match status" value="1"/>
</dbReference>
<comment type="subcellular location">
    <subcellularLocation>
        <location evidence="1 6">Bacterial flagellum basal body</location>
    </subcellularLocation>
</comment>
<organism evidence="9">
    <name type="scientific">Marinomonas sp. (strain MWYL1)</name>
    <dbReference type="NCBI Taxonomy" id="400668"/>
    <lineage>
        <taxon>Bacteria</taxon>
        <taxon>Pseudomonadati</taxon>
        <taxon>Pseudomonadota</taxon>
        <taxon>Gammaproteobacteria</taxon>
        <taxon>Oceanospirillales</taxon>
        <taxon>Oceanospirillaceae</taxon>
        <taxon>Marinomonas</taxon>
    </lineage>
</organism>
<evidence type="ECO:0000256" key="1">
    <source>
        <dbReference type="ARBA" id="ARBA00004117"/>
    </source>
</evidence>
<dbReference type="PANTHER" id="PTHR30435:SF29">
    <property type="entry name" value="FLAGELLAR BASAL-BODY ROD PROTEIN FLGC"/>
    <property type="match status" value="1"/>
</dbReference>
<dbReference type="HOGENOM" id="CLU_123272_1_0_6"/>
<keyword evidence="9" id="KW-0282">Flagellum</keyword>
<dbReference type="Pfam" id="PF06429">
    <property type="entry name" value="Flg_bbr_C"/>
    <property type="match status" value="1"/>
</dbReference>
<dbReference type="PANTHER" id="PTHR30435">
    <property type="entry name" value="FLAGELLAR PROTEIN"/>
    <property type="match status" value="1"/>
</dbReference>
<dbReference type="InterPro" id="IPR001444">
    <property type="entry name" value="Flag_bb_rod_N"/>
</dbReference>
<evidence type="ECO:0000256" key="3">
    <source>
        <dbReference type="ARBA" id="ARBA00017941"/>
    </source>
</evidence>
<dbReference type="InterPro" id="IPR010930">
    <property type="entry name" value="Flg_bb/hook_C_dom"/>
</dbReference>
<gene>
    <name evidence="9" type="ordered locus">Mmwyl1_3582</name>
</gene>
<evidence type="ECO:0000256" key="4">
    <source>
        <dbReference type="ARBA" id="ARBA00023143"/>
    </source>
</evidence>
<keyword evidence="4 6" id="KW-0975">Bacterial flagellum</keyword>
<comment type="subunit">
    <text evidence="5 6">The basal body constitutes a major portion of the flagellar organelle and consists of four rings (L,P,S, and M) mounted on a central rod. The rod consists of about 26 subunits of FlgG in the distal portion, and FlgB, FlgC and FlgF are thought to build up the proximal portion of the rod with about 6 subunits each.</text>
</comment>
<dbReference type="InterPro" id="IPR006299">
    <property type="entry name" value="FlgC"/>
</dbReference>
<evidence type="ECO:0000256" key="5">
    <source>
        <dbReference type="ARBA" id="ARBA00025933"/>
    </source>
</evidence>
<evidence type="ECO:0000256" key="6">
    <source>
        <dbReference type="RuleBase" id="RU362062"/>
    </source>
</evidence>
<keyword evidence="9" id="KW-0969">Cilium</keyword>
<evidence type="ECO:0000256" key="2">
    <source>
        <dbReference type="ARBA" id="ARBA00009677"/>
    </source>
</evidence>
<evidence type="ECO:0000259" key="8">
    <source>
        <dbReference type="Pfam" id="PF06429"/>
    </source>
</evidence>
<dbReference type="EMBL" id="CP000749">
    <property type="protein sequence ID" value="ABR72484.1"/>
    <property type="molecule type" value="Genomic_DNA"/>
</dbReference>
<dbReference type="Pfam" id="PF00460">
    <property type="entry name" value="Flg_bb_rod"/>
    <property type="match status" value="1"/>
</dbReference>
<comment type="similarity">
    <text evidence="2">Belongs to the flagella basal body rod proteins family.</text>
</comment>
<keyword evidence="9" id="KW-0966">Cell projection</keyword>
<dbReference type="PROSITE" id="PS00588">
    <property type="entry name" value="FLAGELLA_BB_ROD"/>
    <property type="match status" value="1"/>
</dbReference>
<evidence type="ECO:0000313" key="9">
    <source>
        <dbReference type="EMBL" id="ABR72484.1"/>
    </source>
</evidence>
<feature type="domain" description="Flagellar basal-body/hook protein C-terminal" evidence="8">
    <location>
        <begin position="105"/>
        <end position="148"/>
    </location>
</feature>
<proteinExistence type="inferred from homology"/>
<dbReference type="AlphaFoldDB" id="A6W1A5"/>
<dbReference type="GO" id="GO:0071978">
    <property type="term" value="P:bacterial-type flagellum-dependent swarming motility"/>
    <property type="evidence" value="ECO:0007669"/>
    <property type="project" value="TreeGrafter"/>
</dbReference>